<feature type="transmembrane region" description="Helical" evidence="1">
    <location>
        <begin position="326"/>
        <end position="345"/>
    </location>
</feature>
<keyword evidence="1" id="KW-0472">Membrane</keyword>
<feature type="transmembrane region" description="Helical" evidence="1">
    <location>
        <begin position="27"/>
        <end position="46"/>
    </location>
</feature>
<feature type="transmembrane region" description="Helical" evidence="1">
    <location>
        <begin position="459"/>
        <end position="479"/>
    </location>
</feature>
<evidence type="ECO:0000313" key="3">
    <source>
        <dbReference type="Proteomes" id="UP000199287"/>
    </source>
</evidence>
<feature type="transmembrane region" description="Helical" evidence="1">
    <location>
        <begin position="485"/>
        <end position="505"/>
    </location>
</feature>
<evidence type="ECO:0000256" key="1">
    <source>
        <dbReference type="SAM" id="Phobius"/>
    </source>
</evidence>
<name>A0A1I3H281_9FIRM</name>
<evidence type="ECO:0008006" key="4">
    <source>
        <dbReference type="Google" id="ProtNLM"/>
    </source>
</evidence>
<feature type="transmembrane region" description="Helical" evidence="1">
    <location>
        <begin position="427"/>
        <end position="452"/>
    </location>
</feature>
<accession>A0A1I3H281</accession>
<proteinExistence type="predicted"/>
<protein>
    <recommendedName>
        <fullName evidence="4">ABC exporter</fullName>
    </recommendedName>
</protein>
<evidence type="ECO:0000313" key="2">
    <source>
        <dbReference type="EMBL" id="SFI29746.1"/>
    </source>
</evidence>
<dbReference type="OrthoDB" id="9817184at2"/>
<feature type="transmembrane region" description="Helical" evidence="1">
    <location>
        <begin position="230"/>
        <end position="250"/>
    </location>
</feature>
<feature type="transmembrane region" description="Helical" evidence="1">
    <location>
        <begin position="66"/>
        <end position="87"/>
    </location>
</feature>
<keyword evidence="1" id="KW-0812">Transmembrane</keyword>
<feature type="transmembrane region" description="Helical" evidence="1">
    <location>
        <begin position="386"/>
        <end position="415"/>
    </location>
</feature>
<feature type="transmembrane region" description="Helical" evidence="1">
    <location>
        <begin position="108"/>
        <end position="131"/>
    </location>
</feature>
<reference evidence="3" key="1">
    <citation type="submission" date="2016-10" db="EMBL/GenBank/DDBJ databases">
        <authorList>
            <person name="Varghese N."/>
            <person name="Submissions S."/>
        </authorList>
    </citation>
    <scope>NUCLEOTIDE SEQUENCE [LARGE SCALE GENOMIC DNA]</scope>
    <source>
        <strain evidence="3">Z-7934</strain>
    </source>
</reference>
<dbReference type="Proteomes" id="UP000199287">
    <property type="component" value="Unassembled WGS sequence"/>
</dbReference>
<keyword evidence="1" id="KW-1133">Transmembrane helix</keyword>
<dbReference type="RefSeq" id="WP_093373512.1">
    <property type="nucleotide sequence ID" value="NZ_FOQA01000011.1"/>
</dbReference>
<dbReference type="STRING" id="69895.SAMN05192551_11126"/>
<keyword evidence="3" id="KW-1185">Reference proteome</keyword>
<organism evidence="2 3">
    <name type="scientific">Tindallia magadiensis</name>
    <dbReference type="NCBI Taxonomy" id="69895"/>
    <lineage>
        <taxon>Bacteria</taxon>
        <taxon>Bacillati</taxon>
        <taxon>Bacillota</taxon>
        <taxon>Clostridia</taxon>
        <taxon>Peptostreptococcales</taxon>
        <taxon>Tindalliaceae</taxon>
        <taxon>Tindallia</taxon>
    </lineage>
</organism>
<feature type="transmembrane region" description="Helical" evidence="1">
    <location>
        <begin position="176"/>
        <end position="201"/>
    </location>
</feature>
<sequence>MGVLKAFLFLEWKTIANKVRHYRRYKIQSGLILLSFLLLGLMVFSIPAGETPEFSETSIEYSEHIIGGMILLTFIMQLLMASTKFPVKLPGCSPSLLLSIPISTRGLILYYLVKQFLIQAVGKLYLVYIMVSSLGGSFLPSGYFFAWIGYLLLGIWVTAVSLLLHRMMRRFSFDKVYLWGFLLMLLVIGFIESGANFSIFWNLIHPQNWWPVKGFYLLIVDVFQPTESSLWPVLIATGCLTSLTFALAFWRLEYAREEITSEIYKSKQMMDQSNKIKDPDEVMFHFFGAKRKSWIASRSWTPGIVAALIWKELVTLERLKSSEFKFGGISAFVLGVIGGLLYVFFKIPVTIFLLPALLNGMGASKPSISIFHSLVCQLPGCWFQKLFGVSILSAVEGMFYHFVALTAVVFTIVFFEGNQSIENIVSVLPSFLLMLLPLNLLATILGLLGYLLGFRFIGVFRLALLSLPGILHFGILLFWGDKLHWHFGISSFLAIGTLALSWFWMKVSSHYVSKNFAKLRELSSST</sequence>
<feature type="transmembrane region" description="Helical" evidence="1">
    <location>
        <begin position="143"/>
        <end position="164"/>
    </location>
</feature>
<gene>
    <name evidence="2" type="ORF">SAMN05192551_11126</name>
</gene>
<dbReference type="AlphaFoldDB" id="A0A1I3H281"/>
<dbReference type="EMBL" id="FOQA01000011">
    <property type="protein sequence ID" value="SFI29746.1"/>
    <property type="molecule type" value="Genomic_DNA"/>
</dbReference>